<dbReference type="Proteomes" id="UP001234178">
    <property type="component" value="Unassembled WGS sequence"/>
</dbReference>
<gene>
    <name evidence="1" type="ORF">OUZ56_021684</name>
</gene>
<comment type="caution">
    <text evidence="1">The sequence shown here is derived from an EMBL/GenBank/DDBJ whole genome shotgun (WGS) entry which is preliminary data.</text>
</comment>
<sequence>MESLYFTTVGQLKKQIDFDDYIGITDNISTSKTTIQKTKSIFQEAKLNMRSWVTNDQAVRKFLKTGRHHNRIGGPSDQKKYPKDISKNIRSHWVLSTHYAPTENNLPEAFGC</sequence>
<name>A0ABR0AUA5_9CRUS</name>
<reference evidence="1 2" key="1">
    <citation type="journal article" date="2023" name="Nucleic Acids Res.">
        <title>The hologenome of Daphnia magna reveals possible DNA methylation and microbiome-mediated evolution of the host genome.</title>
        <authorList>
            <person name="Chaturvedi A."/>
            <person name="Li X."/>
            <person name="Dhandapani V."/>
            <person name="Marshall H."/>
            <person name="Kissane S."/>
            <person name="Cuenca-Cambronero M."/>
            <person name="Asole G."/>
            <person name="Calvet F."/>
            <person name="Ruiz-Romero M."/>
            <person name="Marangio P."/>
            <person name="Guigo R."/>
            <person name="Rago D."/>
            <person name="Mirbahai L."/>
            <person name="Eastwood N."/>
            <person name="Colbourne J.K."/>
            <person name="Zhou J."/>
            <person name="Mallon E."/>
            <person name="Orsini L."/>
        </authorList>
    </citation>
    <scope>NUCLEOTIDE SEQUENCE [LARGE SCALE GENOMIC DNA]</scope>
    <source>
        <strain evidence="1">LRV0_1</strain>
    </source>
</reference>
<accession>A0ABR0AUA5</accession>
<evidence type="ECO:0000313" key="2">
    <source>
        <dbReference type="Proteomes" id="UP001234178"/>
    </source>
</evidence>
<protein>
    <submittedName>
        <fullName evidence="1">Uncharacterized protein</fullName>
    </submittedName>
</protein>
<proteinExistence type="predicted"/>
<keyword evidence="2" id="KW-1185">Reference proteome</keyword>
<dbReference type="EMBL" id="JAOYFB010000039">
    <property type="protein sequence ID" value="KAK4028680.1"/>
    <property type="molecule type" value="Genomic_DNA"/>
</dbReference>
<evidence type="ECO:0000313" key="1">
    <source>
        <dbReference type="EMBL" id="KAK4028680.1"/>
    </source>
</evidence>
<organism evidence="1 2">
    <name type="scientific">Daphnia magna</name>
    <dbReference type="NCBI Taxonomy" id="35525"/>
    <lineage>
        <taxon>Eukaryota</taxon>
        <taxon>Metazoa</taxon>
        <taxon>Ecdysozoa</taxon>
        <taxon>Arthropoda</taxon>
        <taxon>Crustacea</taxon>
        <taxon>Branchiopoda</taxon>
        <taxon>Diplostraca</taxon>
        <taxon>Cladocera</taxon>
        <taxon>Anomopoda</taxon>
        <taxon>Daphniidae</taxon>
        <taxon>Daphnia</taxon>
    </lineage>
</organism>